<organism evidence="2 3">
    <name type="scientific">Blyttiomyces helicus</name>
    <dbReference type="NCBI Taxonomy" id="388810"/>
    <lineage>
        <taxon>Eukaryota</taxon>
        <taxon>Fungi</taxon>
        <taxon>Fungi incertae sedis</taxon>
        <taxon>Chytridiomycota</taxon>
        <taxon>Chytridiomycota incertae sedis</taxon>
        <taxon>Chytridiomycetes</taxon>
        <taxon>Chytridiomycetes incertae sedis</taxon>
        <taxon>Blyttiomyces</taxon>
    </lineage>
</organism>
<name>A0A4V1IRD3_9FUNG</name>
<dbReference type="AlphaFoldDB" id="A0A4V1IRD3"/>
<evidence type="ECO:0000313" key="2">
    <source>
        <dbReference type="EMBL" id="RKO89657.1"/>
    </source>
</evidence>
<feature type="region of interest" description="Disordered" evidence="1">
    <location>
        <begin position="73"/>
        <end position="132"/>
    </location>
</feature>
<dbReference type="EMBL" id="KZ995966">
    <property type="protein sequence ID" value="RKO89657.1"/>
    <property type="molecule type" value="Genomic_DNA"/>
</dbReference>
<accession>A0A4V1IRD3</accession>
<evidence type="ECO:0000313" key="3">
    <source>
        <dbReference type="Proteomes" id="UP000269721"/>
    </source>
</evidence>
<protein>
    <submittedName>
        <fullName evidence="2">Uncharacterized protein</fullName>
    </submittedName>
</protein>
<sequence length="204" mass="21801">MNWSPRLLGCRRPCFAFAHSDNLETVPTEPQSNDACCLDDTPVAFEGSVQVSQQKQGATALLCKIHQPTPLFKATMSLPPSKESSTGTPPRPPPTASTSDPTVPPPYTSLPSSSSSSTHPAESIDAAQETATHKDSIELTRSMMASPHPDVRIMGAQMVNRLVQAGPPPYWPADRIQYAQCAGESPKGRGSLPQGRRLACDTHG</sequence>
<keyword evidence="3" id="KW-1185">Reference proteome</keyword>
<gene>
    <name evidence="2" type="ORF">BDK51DRAFT_50905</name>
</gene>
<reference evidence="3" key="1">
    <citation type="journal article" date="2018" name="Nat. Microbiol.">
        <title>Leveraging single-cell genomics to expand the fungal tree of life.</title>
        <authorList>
            <person name="Ahrendt S.R."/>
            <person name="Quandt C.A."/>
            <person name="Ciobanu D."/>
            <person name="Clum A."/>
            <person name="Salamov A."/>
            <person name="Andreopoulos B."/>
            <person name="Cheng J.F."/>
            <person name="Woyke T."/>
            <person name="Pelin A."/>
            <person name="Henrissat B."/>
            <person name="Reynolds N.K."/>
            <person name="Benny G.L."/>
            <person name="Smith M.E."/>
            <person name="James T.Y."/>
            <person name="Grigoriev I.V."/>
        </authorList>
    </citation>
    <scope>NUCLEOTIDE SEQUENCE [LARGE SCALE GENOMIC DNA]</scope>
</reference>
<feature type="compositionally biased region" description="Low complexity" evidence="1">
    <location>
        <begin position="109"/>
        <end position="123"/>
    </location>
</feature>
<dbReference type="Proteomes" id="UP000269721">
    <property type="component" value="Unassembled WGS sequence"/>
</dbReference>
<proteinExistence type="predicted"/>
<evidence type="ECO:0000256" key="1">
    <source>
        <dbReference type="SAM" id="MobiDB-lite"/>
    </source>
</evidence>
<feature type="region of interest" description="Disordered" evidence="1">
    <location>
        <begin position="183"/>
        <end position="204"/>
    </location>
</feature>